<evidence type="ECO:0000256" key="2">
    <source>
        <dbReference type="ARBA" id="ARBA00022786"/>
    </source>
</evidence>
<reference evidence="5 6" key="1">
    <citation type="journal article" date="2019" name="Mol. Ecol. Resour.">
        <title>Chromosome-level genome assembly of Triplophysa tibetana, a fish adapted to the harsh high-altitude environment of the Tibetan Plateau.</title>
        <authorList>
            <person name="Yang X."/>
            <person name="Liu H."/>
            <person name="Ma Z."/>
            <person name="Zou Y."/>
            <person name="Zou M."/>
            <person name="Mao Y."/>
            <person name="Li X."/>
            <person name="Wang H."/>
            <person name="Chen T."/>
            <person name="Wang W."/>
            <person name="Yang R."/>
        </authorList>
    </citation>
    <scope>NUCLEOTIDE SEQUENCE [LARGE SCALE GENOMIC DNA]</scope>
    <source>
        <strain evidence="5">TTIB1903HZAU</strain>
        <tissue evidence="5">Muscle</tissue>
    </source>
</reference>
<evidence type="ECO:0000313" key="6">
    <source>
        <dbReference type="Proteomes" id="UP000324632"/>
    </source>
</evidence>
<dbReference type="AlphaFoldDB" id="A0A5A9PI92"/>
<comment type="caution">
    <text evidence="5">The sequence shown here is derived from an EMBL/GenBank/DDBJ whole genome shotgun (WGS) entry which is preliminary data.</text>
</comment>
<organism evidence="5 6">
    <name type="scientific">Triplophysa tibetana</name>
    <dbReference type="NCBI Taxonomy" id="1572043"/>
    <lineage>
        <taxon>Eukaryota</taxon>
        <taxon>Metazoa</taxon>
        <taxon>Chordata</taxon>
        <taxon>Craniata</taxon>
        <taxon>Vertebrata</taxon>
        <taxon>Euteleostomi</taxon>
        <taxon>Actinopterygii</taxon>
        <taxon>Neopterygii</taxon>
        <taxon>Teleostei</taxon>
        <taxon>Ostariophysi</taxon>
        <taxon>Cypriniformes</taxon>
        <taxon>Nemacheilidae</taxon>
        <taxon>Triplophysa</taxon>
    </lineage>
</organism>
<dbReference type="EMBL" id="SOYY01000005">
    <property type="protein sequence ID" value="KAA0721548.1"/>
    <property type="molecule type" value="Genomic_DNA"/>
</dbReference>
<gene>
    <name evidence="5" type="ORF">E1301_Tti021662</name>
</gene>
<feature type="active site" description="Glycyl thioester intermediate" evidence="3">
    <location>
        <position position="279"/>
    </location>
</feature>
<evidence type="ECO:0000313" key="5">
    <source>
        <dbReference type="EMBL" id="KAA0721548.1"/>
    </source>
</evidence>
<dbReference type="Pfam" id="PF00632">
    <property type="entry name" value="HECT"/>
    <property type="match status" value="1"/>
</dbReference>
<protein>
    <recommendedName>
        <fullName evidence="4">HECT domain-containing protein</fullName>
    </recommendedName>
</protein>
<keyword evidence="2 3" id="KW-0833">Ubl conjugation pathway</keyword>
<evidence type="ECO:0000259" key="4">
    <source>
        <dbReference type="PROSITE" id="PS50237"/>
    </source>
</evidence>
<feature type="domain" description="HECT" evidence="4">
    <location>
        <begin position="236"/>
        <end position="311"/>
    </location>
</feature>
<dbReference type="InterPro" id="IPR035983">
    <property type="entry name" value="Hect_E3_ubiquitin_ligase"/>
</dbReference>
<evidence type="ECO:0000256" key="3">
    <source>
        <dbReference type="PROSITE-ProRule" id="PRU00104"/>
    </source>
</evidence>
<sequence length="311" mass="33421">MEPSTSNVPSTSMDSIDLTASSVSMEGFTSIYGVSSASDDSFHPTDFPDYIDSPTSAFTSASTSTSMSDTRPDLKGLLLGLQSAVDLVEPGSIANCVNVVRSRVLQCALRTFNRRAFNPYNQLDVVFVDSFGTGLSRGTYKLLGMIISVCLVHGGVGPCVLSRRLFSQLSGVPDPPVNIAEVYDTEMQNQLDKIQRAETIAEAHTAMVEASDNLNMLDGDAAVEVDGGDRLSVTLQDVLVFASGASAIPVFGFKENPNITFLHENIDGNRRVFPEANTCSMTVKLPIGQEYDELCRFMTAALVQSPTFGVE</sequence>
<dbReference type="Gene3D" id="3.30.2410.10">
    <property type="entry name" value="Hect, E3 ligase catalytic domain"/>
    <property type="match status" value="1"/>
</dbReference>
<evidence type="ECO:0000256" key="1">
    <source>
        <dbReference type="ARBA" id="ARBA00022679"/>
    </source>
</evidence>
<keyword evidence="1" id="KW-0808">Transferase</keyword>
<dbReference type="Proteomes" id="UP000324632">
    <property type="component" value="Chromosome 5"/>
</dbReference>
<dbReference type="GO" id="GO:0004842">
    <property type="term" value="F:ubiquitin-protein transferase activity"/>
    <property type="evidence" value="ECO:0007669"/>
    <property type="project" value="InterPro"/>
</dbReference>
<keyword evidence="6" id="KW-1185">Reference proteome</keyword>
<dbReference type="InterPro" id="IPR000569">
    <property type="entry name" value="HECT_dom"/>
</dbReference>
<accession>A0A5A9PI92</accession>
<name>A0A5A9PI92_9TELE</name>
<dbReference type="SUPFAM" id="SSF56204">
    <property type="entry name" value="Hect, E3 ligase catalytic domain"/>
    <property type="match status" value="1"/>
</dbReference>
<dbReference type="PROSITE" id="PS50237">
    <property type="entry name" value="HECT"/>
    <property type="match status" value="1"/>
</dbReference>
<proteinExistence type="predicted"/>